<dbReference type="InterPro" id="IPR018490">
    <property type="entry name" value="cNMP-bd_dom_sf"/>
</dbReference>
<dbReference type="SMART" id="SM00100">
    <property type="entry name" value="cNMP"/>
    <property type="match status" value="1"/>
</dbReference>
<keyword evidence="2" id="KW-0238">DNA-binding</keyword>
<dbReference type="GO" id="GO:0003700">
    <property type="term" value="F:DNA-binding transcription factor activity"/>
    <property type="evidence" value="ECO:0007669"/>
    <property type="project" value="TreeGrafter"/>
</dbReference>
<dbReference type="InterPro" id="IPR036390">
    <property type="entry name" value="WH_DNA-bd_sf"/>
</dbReference>
<feature type="domain" description="HTH crp-type" evidence="5">
    <location>
        <begin position="151"/>
        <end position="224"/>
    </location>
</feature>
<accession>A0A0T5NU59</accession>
<dbReference type="GO" id="GO:0005829">
    <property type="term" value="C:cytosol"/>
    <property type="evidence" value="ECO:0007669"/>
    <property type="project" value="TreeGrafter"/>
</dbReference>
<keyword evidence="7" id="KW-1185">Reference proteome</keyword>
<dbReference type="GO" id="GO:0003677">
    <property type="term" value="F:DNA binding"/>
    <property type="evidence" value="ECO:0007669"/>
    <property type="project" value="UniProtKB-KW"/>
</dbReference>
<dbReference type="InterPro" id="IPR050397">
    <property type="entry name" value="Env_Response_Regulators"/>
</dbReference>
<dbReference type="InterPro" id="IPR012318">
    <property type="entry name" value="HTH_CRP"/>
</dbReference>
<evidence type="ECO:0000313" key="7">
    <source>
        <dbReference type="Proteomes" id="UP000051295"/>
    </source>
</evidence>
<dbReference type="PANTHER" id="PTHR24567">
    <property type="entry name" value="CRP FAMILY TRANSCRIPTIONAL REGULATORY PROTEIN"/>
    <property type="match status" value="1"/>
</dbReference>
<dbReference type="EMBL" id="LAXJ01000009">
    <property type="protein sequence ID" value="KRS12473.1"/>
    <property type="molecule type" value="Genomic_DNA"/>
</dbReference>
<dbReference type="Pfam" id="PF00027">
    <property type="entry name" value="cNMP_binding"/>
    <property type="match status" value="1"/>
</dbReference>
<dbReference type="PATRIC" id="fig|1641875.4.peg.4466"/>
<dbReference type="InterPro" id="IPR014710">
    <property type="entry name" value="RmlC-like_jellyroll"/>
</dbReference>
<name>A0A0T5NU59_9RHOB</name>
<dbReference type="CDD" id="cd00038">
    <property type="entry name" value="CAP_ED"/>
    <property type="match status" value="1"/>
</dbReference>
<evidence type="ECO:0000256" key="3">
    <source>
        <dbReference type="ARBA" id="ARBA00023163"/>
    </source>
</evidence>
<dbReference type="PANTHER" id="PTHR24567:SF74">
    <property type="entry name" value="HTH-TYPE TRANSCRIPTIONAL REGULATOR ARCR"/>
    <property type="match status" value="1"/>
</dbReference>
<protein>
    <recommendedName>
        <fullName evidence="8">Crp/Fnr family transcriptional regulator</fullName>
    </recommendedName>
</protein>
<evidence type="ECO:0000259" key="5">
    <source>
        <dbReference type="PROSITE" id="PS51063"/>
    </source>
</evidence>
<dbReference type="AlphaFoldDB" id="A0A0T5NU59"/>
<dbReference type="PROSITE" id="PS50042">
    <property type="entry name" value="CNMP_BINDING_3"/>
    <property type="match status" value="1"/>
</dbReference>
<dbReference type="SUPFAM" id="SSF46785">
    <property type="entry name" value="Winged helix' DNA-binding domain"/>
    <property type="match status" value="1"/>
</dbReference>
<keyword evidence="1" id="KW-0805">Transcription regulation</keyword>
<dbReference type="SMART" id="SM00419">
    <property type="entry name" value="HTH_CRP"/>
    <property type="match status" value="1"/>
</dbReference>
<feature type="domain" description="Cyclic nucleotide-binding" evidence="4">
    <location>
        <begin position="17"/>
        <end position="120"/>
    </location>
</feature>
<evidence type="ECO:0000259" key="4">
    <source>
        <dbReference type="PROSITE" id="PS50042"/>
    </source>
</evidence>
<dbReference type="Pfam" id="PF13545">
    <property type="entry name" value="HTH_Crp_2"/>
    <property type="match status" value="1"/>
</dbReference>
<comment type="caution">
    <text evidence="6">The sequence shown here is derived from an EMBL/GenBank/DDBJ whole genome shotgun (WGS) entry which is preliminary data.</text>
</comment>
<evidence type="ECO:0008006" key="8">
    <source>
        <dbReference type="Google" id="ProtNLM"/>
    </source>
</evidence>
<organism evidence="6 7">
    <name type="scientific">Roseovarius atlanticus</name>
    <dbReference type="NCBI Taxonomy" id="1641875"/>
    <lineage>
        <taxon>Bacteria</taxon>
        <taxon>Pseudomonadati</taxon>
        <taxon>Pseudomonadota</taxon>
        <taxon>Alphaproteobacteria</taxon>
        <taxon>Rhodobacterales</taxon>
        <taxon>Roseobacteraceae</taxon>
        <taxon>Roseovarius</taxon>
    </lineage>
</organism>
<dbReference type="InterPro" id="IPR000595">
    <property type="entry name" value="cNMP-bd_dom"/>
</dbReference>
<reference evidence="6 7" key="1">
    <citation type="submission" date="2015-04" db="EMBL/GenBank/DDBJ databases">
        <title>The draft genome sequence of Roseovarius sp.R12b.</title>
        <authorList>
            <person name="Li G."/>
            <person name="Lai Q."/>
            <person name="Shao Z."/>
            <person name="Yan P."/>
        </authorList>
    </citation>
    <scope>NUCLEOTIDE SEQUENCE [LARGE SCALE GENOMIC DNA]</scope>
    <source>
        <strain evidence="6 7">R12B</strain>
    </source>
</reference>
<dbReference type="STRING" id="1641875.XM53_10240"/>
<dbReference type="Gene3D" id="2.60.120.10">
    <property type="entry name" value="Jelly Rolls"/>
    <property type="match status" value="1"/>
</dbReference>
<dbReference type="Proteomes" id="UP000051295">
    <property type="component" value="Unassembled WGS sequence"/>
</dbReference>
<dbReference type="RefSeq" id="WP_057792969.1">
    <property type="nucleotide sequence ID" value="NZ_LAXJ01000009.1"/>
</dbReference>
<dbReference type="SUPFAM" id="SSF51206">
    <property type="entry name" value="cAMP-binding domain-like"/>
    <property type="match status" value="1"/>
</dbReference>
<evidence type="ECO:0000256" key="2">
    <source>
        <dbReference type="ARBA" id="ARBA00023125"/>
    </source>
</evidence>
<evidence type="ECO:0000313" key="6">
    <source>
        <dbReference type="EMBL" id="KRS12473.1"/>
    </source>
</evidence>
<keyword evidence="3" id="KW-0804">Transcription</keyword>
<gene>
    <name evidence="6" type="ORF">XM53_10240</name>
</gene>
<dbReference type="OrthoDB" id="9786503at2"/>
<dbReference type="PROSITE" id="PS51063">
    <property type="entry name" value="HTH_CRP_2"/>
    <property type="match status" value="1"/>
</dbReference>
<sequence>MNIADKQKRKYLSSCPLFLDLKKDVAKRISARAHGVFLPRGKVLFHEGDPSDGLYVLCSGLVRVSIVNSDGDVLTLAVPEHGAPLGEMTLVSPDPRSATVTALEDSSLLHLDTGTMVALLSDEPALAAHVIRFLSQRLRESNATLQNFAFENLSQRLMQKLAELGLKHGSLNKEVLDLGRKYSQSALAEMLGVTREAINKQLKLLQDEGKISMRDGIIQVASPADIVKNIPSR</sequence>
<proteinExistence type="predicted"/>
<evidence type="ECO:0000256" key="1">
    <source>
        <dbReference type="ARBA" id="ARBA00023015"/>
    </source>
</evidence>